<gene>
    <name evidence="7" type="ORF">F5891DRAFT_948811</name>
</gene>
<dbReference type="AlphaFoldDB" id="A0AAD4EAK7"/>
<evidence type="ECO:0000259" key="6">
    <source>
        <dbReference type="PROSITE" id="PS51767"/>
    </source>
</evidence>
<dbReference type="InterPro" id="IPR001969">
    <property type="entry name" value="Aspartic_peptidase_AS"/>
</dbReference>
<dbReference type="EMBL" id="JABBWK010000016">
    <property type="protein sequence ID" value="KAG1902709.1"/>
    <property type="molecule type" value="Genomic_DNA"/>
</dbReference>
<feature type="domain" description="Peptidase A1" evidence="6">
    <location>
        <begin position="74"/>
        <end position="395"/>
    </location>
</feature>
<dbReference type="PRINTS" id="PR00792">
    <property type="entry name" value="PEPSIN"/>
</dbReference>
<dbReference type="PANTHER" id="PTHR47966">
    <property type="entry name" value="BETA-SITE APP-CLEAVING ENZYME, ISOFORM A-RELATED"/>
    <property type="match status" value="1"/>
</dbReference>
<feature type="chain" id="PRO_5042047595" evidence="5">
    <location>
        <begin position="22"/>
        <end position="426"/>
    </location>
</feature>
<dbReference type="Proteomes" id="UP001195769">
    <property type="component" value="Unassembled WGS sequence"/>
</dbReference>
<name>A0AAD4EAK7_9AGAM</name>
<reference evidence="7" key="1">
    <citation type="journal article" date="2020" name="New Phytol.">
        <title>Comparative genomics reveals dynamic genome evolution in host specialist ectomycorrhizal fungi.</title>
        <authorList>
            <person name="Lofgren L.A."/>
            <person name="Nguyen N.H."/>
            <person name="Vilgalys R."/>
            <person name="Ruytinx J."/>
            <person name="Liao H.L."/>
            <person name="Branco S."/>
            <person name="Kuo A."/>
            <person name="LaButti K."/>
            <person name="Lipzen A."/>
            <person name="Andreopoulos W."/>
            <person name="Pangilinan J."/>
            <person name="Riley R."/>
            <person name="Hundley H."/>
            <person name="Na H."/>
            <person name="Barry K."/>
            <person name="Grigoriev I.V."/>
            <person name="Stajich J.E."/>
            <person name="Kennedy P.G."/>
        </authorList>
    </citation>
    <scope>NUCLEOTIDE SEQUENCE</scope>
    <source>
        <strain evidence="7">FC203</strain>
    </source>
</reference>
<dbReference type="GeneID" id="64669127"/>
<dbReference type="GO" id="GO:0004190">
    <property type="term" value="F:aspartic-type endopeptidase activity"/>
    <property type="evidence" value="ECO:0007669"/>
    <property type="project" value="UniProtKB-KW"/>
</dbReference>
<keyword evidence="4" id="KW-0378">Hydrolase</keyword>
<proteinExistence type="inferred from homology"/>
<keyword evidence="4 7" id="KW-0645">Protease</keyword>
<evidence type="ECO:0000256" key="3">
    <source>
        <dbReference type="PIRSR" id="PIRSR601461-1"/>
    </source>
</evidence>
<dbReference type="GO" id="GO:0006508">
    <property type="term" value="P:proteolysis"/>
    <property type="evidence" value="ECO:0007669"/>
    <property type="project" value="UniProtKB-KW"/>
</dbReference>
<dbReference type="PROSITE" id="PS00141">
    <property type="entry name" value="ASP_PROTEASE"/>
    <property type="match status" value="1"/>
</dbReference>
<keyword evidence="2 4" id="KW-0064">Aspartyl protease</keyword>
<dbReference type="CDD" id="cd05471">
    <property type="entry name" value="pepsin_like"/>
    <property type="match status" value="1"/>
</dbReference>
<accession>A0AAD4EAK7</accession>
<feature type="signal peptide" evidence="5">
    <location>
        <begin position="1"/>
        <end position="21"/>
    </location>
</feature>
<protein>
    <submittedName>
        <fullName evidence="7">Acid protease</fullName>
    </submittedName>
</protein>
<evidence type="ECO:0000313" key="7">
    <source>
        <dbReference type="EMBL" id="KAG1902709.1"/>
    </source>
</evidence>
<evidence type="ECO:0000256" key="5">
    <source>
        <dbReference type="SAM" id="SignalP"/>
    </source>
</evidence>
<dbReference type="PROSITE" id="PS51767">
    <property type="entry name" value="PEPTIDASE_A1"/>
    <property type="match status" value="1"/>
</dbReference>
<dbReference type="Pfam" id="PF00026">
    <property type="entry name" value="Asp"/>
    <property type="match status" value="1"/>
</dbReference>
<organism evidence="7 8">
    <name type="scientific">Suillus fuscotomentosus</name>
    <dbReference type="NCBI Taxonomy" id="1912939"/>
    <lineage>
        <taxon>Eukaryota</taxon>
        <taxon>Fungi</taxon>
        <taxon>Dikarya</taxon>
        <taxon>Basidiomycota</taxon>
        <taxon>Agaricomycotina</taxon>
        <taxon>Agaricomycetes</taxon>
        <taxon>Agaricomycetidae</taxon>
        <taxon>Boletales</taxon>
        <taxon>Suillineae</taxon>
        <taxon>Suillaceae</taxon>
        <taxon>Suillus</taxon>
    </lineage>
</organism>
<dbReference type="Gene3D" id="2.40.70.10">
    <property type="entry name" value="Acid Proteases"/>
    <property type="match status" value="2"/>
</dbReference>
<dbReference type="RefSeq" id="XP_041228284.1">
    <property type="nucleotide sequence ID" value="XM_041374829.1"/>
</dbReference>
<evidence type="ECO:0000256" key="2">
    <source>
        <dbReference type="ARBA" id="ARBA00022750"/>
    </source>
</evidence>
<keyword evidence="5" id="KW-0732">Signal</keyword>
<comment type="similarity">
    <text evidence="1 4">Belongs to the peptidase A1 family.</text>
</comment>
<dbReference type="InterPro" id="IPR001461">
    <property type="entry name" value="Aspartic_peptidase_A1"/>
</dbReference>
<dbReference type="InterPro" id="IPR021109">
    <property type="entry name" value="Peptidase_aspartic_dom_sf"/>
</dbReference>
<sequence length="426" mass="45356">MQSFSALLRAVLLITVTSVSASSFFRIPLTKLAPTNSYLAGLPDADRARAAFLKSFASGGSTTVPASNLAYVQYTTSVGVGSPPTYYNLVVDTGSSNTFVGTGIPYVRTSTSIFTGEDVNVTYGSGYFSGLEYFDQVTLAPGFAITNQSIGDALSYADFEGVDGIVGVGPVILTEGTLSPSTDELIPTVMNNALSQGLITEEILGVSFAPATSYNDTNEALTYGGIDSSLYTGKITYTPVTATYPAGYYWGVNVTDATYGSTTTVIPTSTAGIVDTGTTLVLLADNFFESYMRAIPGARIDESTGLMTVPENSVLKIEPLNFTIGGTVFSLDAAAQLIPIDQNTAWGLSANTQYGIVSYLGTNSGEGLDFIIGQKFMEKYYAVSCRITRWLYSLDIDGITGFRHGQQSRWFMELPSFINSGPRTFV</sequence>
<keyword evidence="8" id="KW-1185">Reference proteome</keyword>
<feature type="active site" evidence="3">
    <location>
        <position position="92"/>
    </location>
</feature>
<dbReference type="InterPro" id="IPR033121">
    <property type="entry name" value="PEPTIDASE_A1"/>
</dbReference>
<feature type="active site" evidence="3">
    <location>
        <position position="275"/>
    </location>
</feature>
<dbReference type="PANTHER" id="PTHR47966:SF74">
    <property type="entry name" value="AGR407CP"/>
    <property type="match status" value="1"/>
</dbReference>
<evidence type="ECO:0000256" key="1">
    <source>
        <dbReference type="ARBA" id="ARBA00007447"/>
    </source>
</evidence>
<evidence type="ECO:0000256" key="4">
    <source>
        <dbReference type="RuleBase" id="RU000454"/>
    </source>
</evidence>
<comment type="caution">
    <text evidence="7">The sequence shown here is derived from an EMBL/GenBank/DDBJ whole genome shotgun (WGS) entry which is preliminary data.</text>
</comment>
<dbReference type="InterPro" id="IPR034164">
    <property type="entry name" value="Pepsin-like_dom"/>
</dbReference>
<evidence type="ECO:0000313" key="8">
    <source>
        <dbReference type="Proteomes" id="UP001195769"/>
    </source>
</evidence>
<dbReference type="SUPFAM" id="SSF50630">
    <property type="entry name" value="Acid proteases"/>
    <property type="match status" value="1"/>
</dbReference>